<evidence type="ECO:0000256" key="3">
    <source>
        <dbReference type="ARBA" id="ARBA00022980"/>
    </source>
</evidence>
<comment type="subcellular location">
    <subcellularLocation>
        <location evidence="1">Mitochondrion</location>
    </subcellularLocation>
</comment>
<dbReference type="Proteomes" id="UP001168972">
    <property type="component" value="Unassembled WGS sequence"/>
</dbReference>
<evidence type="ECO:0000313" key="9">
    <source>
        <dbReference type="Proteomes" id="UP001168972"/>
    </source>
</evidence>
<name>A0AA39FF43_MICHY</name>
<evidence type="ECO:0000313" key="8">
    <source>
        <dbReference type="EMBL" id="KAK0168256.1"/>
    </source>
</evidence>
<dbReference type="GO" id="GO:0005739">
    <property type="term" value="C:mitochondrion"/>
    <property type="evidence" value="ECO:0007669"/>
    <property type="project" value="UniProtKB-SubCell"/>
</dbReference>
<dbReference type="InterPro" id="IPR038584">
    <property type="entry name" value="Ribosomal_bL33_sf"/>
</dbReference>
<keyword evidence="9" id="KW-1185">Reference proteome</keyword>
<dbReference type="SUPFAM" id="SSF57829">
    <property type="entry name" value="Zn-binding ribosomal proteins"/>
    <property type="match status" value="1"/>
</dbReference>
<dbReference type="PANTHER" id="PTHR47037:SF1">
    <property type="entry name" value="LARGE RIBOSOMAL SUBUNIT PROTEIN BL33M"/>
    <property type="match status" value="1"/>
</dbReference>
<evidence type="ECO:0000256" key="5">
    <source>
        <dbReference type="ARBA" id="ARBA00023274"/>
    </source>
</evidence>
<dbReference type="GO" id="GO:0005840">
    <property type="term" value="C:ribosome"/>
    <property type="evidence" value="ECO:0007669"/>
    <property type="project" value="UniProtKB-KW"/>
</dbReference>
<dbReference type="AlphaFoldDB" id="A0AA39FF43"/>
<dbReference type="GO" id="GO:1990904">
    <property type="term" value="C:ribonucleoprotein complex"/>
    <property type="evidence" value="ECO:0007669"/>
    <property type="project" value="UniProtKB-KW"/>
</dbReference>
<reference evidence="8" key="1">
    <citation type="journal article" date="2023" name="bioRxiv">
        <title>Scaffold-level genome assemblies of two parasitoid biocontrol wasps reveal the parthenogenesis mechanism and an associated novel virus.</title>
        <authorList>
            <person name="Inwood S."/>
            <person name="Skelly J."/>
            <person name="Guhlin J."/>
            <person name="Harrop T."/>
            <person name="Goldson S."/>
            <person name="Dearden P."/>
        </authorList>
    </citation>
    <scope>NUCLEOTIDE SEQUENCE</scope>
    <source>
        <strain evidence="8">Lincoln</strain>
        <tissue evidence="8">Whole body</tissue>
    </source>
</reference>
<comment type="caution">
    <text evidence="8">The sequence shown here is derived from an EMBL/GenBank/DDBJ whole genome shotgun (WGS) entry which is preliminary data.</text>
</comment>
<evidence type="ECO:0000256" key="2">
    <source>
        <dbReference type="ARBA" id="ARBA00007596"/>
    </source>
</evidence>
<evidence type="ECO:0000256" key="1">
    <source>
        <dbReference type="ARBA" id="ARBA00004173"/>
    </source>
</evidence>
<keyword evidence="4" id="KW-0496">Mitochondrion</keyword>
<keyword evidence="5" id="KW-0687">Ribonucleoprotein</keyword>
<proteinExistence type="inferred from homology"/>
<dbReference type="InterPro" id="IPR052008">
    <property type="entry name" value="Mitoribosomal_protein_bL33"/>
</dbReference>
<protein>
    <recommendedName>
        <fullName evidence="6">Large ribosomal subunit protein bL33m</fullName>
    </recommendedName>
    <alternativeName>
        <fullName evidence="7">39S ribosomal protein L33, mitochondrial</fullName>
    </alternativeName>
</protein>
<evidence type="ECO:0000256" key="6">
    <source>
        <dbReference type="ARBA" id="ARBA00035275"/>
    </source>
</evidence>
<organism evidence="8 9">
    <name type="scientific">Microctonus hyperodae</name>
    <name type="common">Parasitoid wasp</name>
    <dbReference type="NCBI Taxonomy" id="165561"/>
    <lineage>
        <taxon>Eukaryota</taxon>
        <taxon>Metazoa</taxon>
        <taxon>Ecdysozoa</taxon>
        <taxon>Arthropoda</taxon>
        <taxon>Hexapoda</taxon>
        <taxon>Insecta</taxon>
        <taxon>Pterygota</taxon>
        <taxon>Neoptera</taxon>
        <taxon>Endopterygota</taxon>
        <taxon>Hymenoptera</taxon>
        <taxon>Apocrita</taxon>
        <taxon>Ichneumonoidea</taxon>
        <taxon>Braconidae</taxon>
        <taxon>Euphorinae</taxon>
        <taxon>Microctonus</taxon>
    </lineage>
</organism>
<gene>
    <name evidence="8" type="ORF">PV327_002080</name>
</gene>
<evidence type="ECO:0000256" key="7">
    <source>
        <dbReference type="ARBA" id="ARBA00035436"/>
    </source>
</evidence>
<dbReference type="Gene3D" id="2.20.28.120">
    <property type="entry name" value="Ribosomal protein L33"/>
    <property type="match status" value="1"/>
</dbReference>
<dbReference type="GO" id="GO:0006412">
    <property type="term" value="P:translation"/>
    <property type="evidence" value="ECO:0007669"/>
    <property type="project" value="InterPro"/>
</dbReference>
<keyword evidence="3" id="KW-0689">Ribosomal protein</keyword>
<dbReference type="EMBL" id="JAQQBR010001831">
    <property type="protein sequence ID" value="KAK0168256.1"/>
    <property type="molecule type" value="Genomic_DNA"/>
</dbReference>
<evidence type="ECO:0000256" key="4">
    <source>
        <dbReference type="ARBA" id="ARBA00023128"/>
    </source>
</evidence>
<dbReference type="PANTHER" id="PTHR47037">
    <property type="entry name" value="39S RIBOSOMAL PROTEIN L33, MITOCHONDRIAL"/>
    <property type="match status" value="1"/>
</dbReference>
<reference evidence="8" key="2">
    <citation type="submission" date="2023-03" db="EMBL/GenBank/DDBJ databases">
        <authorList>
            <person name="Inwood S.N."/>
            <person name="Skelly J.G."/>
            <person name="Guhlin J."/>
            <person name="Harrop T.W.R."/>
            <person name="Goldson S.G."/>
            <person name="Dearden P.K."/>
        </authorList>
    </citation>
    <scope>NUCLEOTIDE SEQUENCE</scope>
    <source>
        <strain evidence="8">Lincoln</strain>
        <tissue evidence="8">Whole body</tissue>
    </source>
</reference>
<dbReference type="InterPro" id="IPR011332">
    <property type="entry name" value="Ribosomal_zn-bd"/>
</dbReference>
<comment type="similarity">
    <text evidence="2">Belongs to the bacterial ribosomal protein bL33 family.</text>
</comment>
<sequence>MLLTARLLAKKAKSKHILVLVESMVTGHHKNLVRERLADKMEFIGYDPLVGADVLFRERKKLRSIKNWKEKNPVI</sequence>
<accession>A0AA39FF43</accession>